<evidence type="ECO:0000313" key="18">
    <source>
        <dbReference type="EMBL" id="AAT08498.1"/>
    </source>
</evidence>
<name>Q66SY7_RHIFL</name>
<evidence type="ECO:0000256" key="3">
    <source>
        <dbReference type="ARBA" id="ARBA00012944"/>
    </source>
</evidence>
<accession>Q66SY7</accession>
<evidence type="ECO:0000256" key="8">
    <source>
        <dbReference type="ARBA" id="ARBA00022967"/>
    </source>
</evidence>
<protein>
    <recommendedName>
        <fullName evidence="4 17">NADH-ubiquinone oxidoreductase chain 4L</fullName>
        <ecNumber evidence="3 17">7.1.1.2</ecNumber>
    </recommendedName>
</protein>
<dbReference type="GO" id="GO:0042773">
    <property type="term" value="P:ATP synthesis coupled electron transport"/>
    <property type="evidence" value="ECO:0007669"/>
    <property type="project" value="UniProtKB-UniRule"/>
</dbReference>
<dbReference type="GO" id="GO:0016651">
    <property type="term" value="F:oxidoreductase activity, acting on NAD(P)H"/>
    <property type="evidence" value="ECO:0007669"/>
    <property type="project" value="InterPro"/>
</dbReference>
<gene>
    <name evidence="18" type="primary">nad4L</name>
</gene>
<dbReference type="InterPro" id="IPR039428">
    <property type="entry name" value="NUOK/Mnh_C1-like"/>
</dbReference>
<dbReference type="GO" id="GO:0008137">
    <property type="term" value="F:NADH dehydrogenase (ubiquinone) activity"/>
    <property type="evidence" value="ECO:0007669"/>
    <property type="project" value="UniProtKB-EC"/>
</dbReference>
<dbReference type="PANTHER" id="PTHR11434">
    <property type="entry name" value="NADH-UBIQUINONE OXIDOREDUCTASE SUBUNIT ND4L"/>
    <property type="match status" value="1"/>
</dbReference>
<evidence type="ECO:0000256" key="6">
    <source>
        <dbReference type="ARBA" id="ARBA00022660"/>
    </source>
</evidence>
<reference evidence="18" key="1">
    <citation type="journal article" date="2004" name="Mol. Phylogenet. Evol.">
        <title>Phylogenetic relationships among amphisbaenian reptiles based on complete mitochondrial genomic sequences.</title>
        <authorList>
            <person name="Macey J.R."/>
            <person name="Papenfuss T.J."/>
            <person name="Kuehl J.V."/>
            <person name="Fourcade H.M."/>
            <person name="Boore J.L."/>
        </authorList>
    </citation>
    <scope>NUCLEOTIDE SEQUENCE</scope>
</reference>
<dbReference type="Gene3D" id="1.10.287.3510">
    <property type="match status" value="1"/>
</dbReference>
<dbReference type="PANTHER" id="PTHR11434:SF0">
    <property type="entry name" value="NADH-UBIQUINONE OXIDOREDUCTASE CHAIN 4L"/>
    <property type="match status" value="1"/>
</dbReference>
<evidence type="ECO:0000256" key="2">
    <source>
        <dbReference type="ARBA" id="ARBA00010519"/>
    </source>
</evidence>
<keyword evidence="6 17" id="KW-0679">Respiratory chain</keyword>
<dbReference type="EC" id="7.1.1.2" evidence="3 17"/>
<evidence type="ECO:0000256" key="16">
    <source>
        <dbReference type="ARBA" id="ARBA00048769"/>
    </source>
</evidence>
<evidence type="ECO:0000256" key="9">
    <source>
        <dbReference type="ARBA" id="ARBA00022982"/>
    </source>
</evidence>
<keyword evidence="10 17" id="KW-1133">Transmembrane helix</keyword>
<comment type="function">
    <text evidence="15">Core subunit of the mitochondrial membrane respiratory chain NADH dehydrogenase (Complex I) which catalyzes electron transfer from NADH through the respiratory chain, using ubiquinone as an electron acceptor. Part of the enzyme membrane arm which is embedded in the lipid bilayer and involved in proton translocation.</text>
</comment>
<sequence length="98" mass="10564">MSPINLMLTMSFIFCLLGLATHRSHFVSALLCLEGMMLTLYILISMFTLNTLSTSSSINPIILLTLSACEAAVGLAILVTTSHTHGSDNLKTMSLLKC</sequence>
<evidence type="ECO:0000256" key="14">
    <source>
        <dbReference type="ARBA" id="ARBA00023136"/>
    </source>
</evidence>
<dbReference type="InterPro" id="IPR001133">
    <property type="entry name" value="NADH_UbQ_OxRdtase_chain4L/K"/>
</dbReference>
<evidence type="ECO:0000256" key="7">
    <source>
        <dbReference type="ARBA" id="ARBA00022692"/>
    </source>
</evidence>
<feature type="transmembrane region" description="Helical" evidence="17">
    <location>
        <begin position="61"/>
        <end position="81"/>
    </location>
</feature>
<keyword evidence="11 17" id="KW-0520">NAD</keyword>
<feature type="transmembrane region" description="Helical" evidence="17">
    <location>
        <begin position="6"/>
        <end position="22"/>
    </location>
</feature>
<comment type="similarity">
    <text evidence="2 17">Belongs to the complex I subunit 4L family.</text>
</comment>
<keyword evidence="17" id="KW-0999">Mitochondrion inner membrane</keyword>
<keyword evidence="12 17" id="KW-0830">Ubiquinone</keyword>
<comment type="subcellular location">
    <subcellularLocation>
        <location evidence="17">Mitochondrion inner membrane</location>
        <topology evidence="17">Multi-pass membrane protein</topology>
    </subcellularLocation>
    <subcellularLocation>
        <location evidence="1">Mitochondrion membrane</location>
        <topology evidence="1">Multi-pass membrane protein</topology>
    </subcellularLocation>
</comment>
<dbReference type="GO" id="GO:0005743">
    <property type="term" value="C:mitochondrial inner membrane"/>
    <property type="evidence" value="ECO:0007669"/>
    <property type="project" value="UniProtKB-SubCell"/>
</dbReference>
<dbReference type="EMBL" id="AY605473">
    <property type="protein sequence ID" value="AAT08498.1"/>
    <property type="molecule type" value="Genomic_DNA"/>
</dbReference>
<dbReference type="Pfam" id="PF00420">
    <property type="entry name" value="Oxidored_q2"/>
    <property type="match status" value="1"/>
</dbReference>
<geneLocation type="mitochondrion" evidence="18"/>
<keyword evidence="14 17" id="KW-0472">Membrane</keyword>
<evidence type="ECO:0000256" key="15">
    <source>
        <dbReference type="ARBA" id="ARBA00043911"/>
    </source>
</evidence>
<proteinExistence type="inferred from homology"/>
<evidence type="ECO:0000256" key="11">
    <source>
        <dbReference type="ARBA" id="ARBA00023027"/>
    </source>
</evidence>
<keyword evidence="9 17" id="KW-0249">Electron transport</keyword>
<comment type="catalytic activity">
    <reaction evidence="16">
        <text>a ubiquinone + NADH + 5 H(+)(in) = a ubiquinol + NAD(+) + 4 H(+)(out)</text>
        <dbReference type="Rhea" id="RHEA:29091"/>
        <dbReference type="Rhea" id="RHEA-COMP:9565"/>
        <dbReference type="Rhea" id="RHEA-COMP:9566"/>
        <dbReference type="ChEBI" id="CHEBI:15378"/>
        <dbReference type="ChEBI" id="CHEBI:16389"/>
        <dbReference type="ChEBI" id="CHEBI:17976"/>
        <dbReference type="ChEBI" id="CHEBI:57540"/>
        <dbReference type="ChEBI" id="CHEBI:57945"/>
        <dbReference type="EC" id="7.1.1.2"/>
    </reaction>
    <physiologicalReaction direction="left-to-right" evidence="16">
        <dbReference type="Rhea" id="RHEA:29092"/>
    </physiologicalReaction>
</comment>
<keyword evidence="7 17" id="KW-0812">Transmembrane</keyword>
<organism evidence="18">
    <name type="scientific">Rhineura floridana</name>
    <name type="common">Florida worm lizard</name>
    <name type="synonym">Lepidosternon floridanum</name>
    <dbReference type="NCBI Taxonomy" id="261503"/>
    <lineage>
        <taxon>Eukaryota</taxon>
        <taxon>Metazoa</taxon>
        <taxon>Chordata</taxon>
        <taxon>Craniata</taxon>
        <taxon>Vertebrata</taxon>
        <taxon>Euteleostomi</taxon>
        <taxon>Lepidosauria</taxon>
        <taxon>Squamata</taxon>
        <taxon>Bifurcata</taxon>
        <taxon>Unidentata</taxon>
        <taxon>Episquamata</taxon>
        <taxon>Laterata</taxon>
        <taxon>Lacertibaenia</taxon>
        <taxon>Amphisbaenia</taxon>
        <taxon>Rhineuridae</taxon>
        <taxon>Rhineura</taxon>
    </lineage>
</organism>
<evidence type="ECO:0000256" key="1">
    <source>
        <dbReference type="ARBA" id="ARBA00004225"/>
    </source>
</evidence>
<keyword evidence="5 17" id="KW-0813">Transport</keyword>
<evidence type="ECO:0000256" key="12">
    <source>
        <dbReference type="ARBA" id="ARBA00023075"/>
    </source>
</evidence>
<evidence type="ECO:0000256" key="13">
    <source>
        <dbReference type="ARBA" id="ARBA00023128"/>
    </source>
</evidence>
<keyword evidence="13 17" id="KW-0496">Mitochondrion</keyword>
<dbReference type="GO" id="GO:0030964">
    <property type="term" value="C:NADH dehydrogenase complex"/>
    <property type="evidence" value="ECO:0007669"/>
    <property type="project" value="TreeGrafter"/>
</dbReference>
<evidence type="ECO:0000256" key="5">
    <source>
        <dbReference type="ARBA" id="ARBA00022448"/>
    </source>
</evidence>
<feature type="transmembrane region" description="Helical" evidence="17">
    <location>
        <begin position="29"/>
        <end position="49"/>
    </location>
</feature>
<evidence type="ECO:0000256" key="4">
    <source>
        <dbReference type="ARBA" id="ARBA00016612"/>
    </source>
</evidence>
<keyword evidence="8 17" id="KW-1278">Translocase</keyword>
<evidence type="ECO:0000256" key="10">
    <source>
        <dbReference type="ARBA" id="ARBA00022989"/>
    </source>
</evidence>
<evidence type="ECO:0000256" key="17">
    <source>
        <dbReference type="RuleBase" id="RU004419"/>
    </source>
</evidence>
<dbReference type="AlphaFoldDB" id="Q66SY7"/>